<feature type="transmembrane region" description="Helical" evidence="1">
    <location>
        <begin position="12"/>
        <end position="42"/>
    </location>
</feature>
<accession>A0A9J5Z6F7</accession>
<name>A0A9J5Z6F7_SOLCO</name>
<keyword evidence="1" id="KW-0472">Membrane</keyword>
<reference evidence="2 3" key="1">
    <citation type="submission" date="2020-09" db="EMBL/GenBank/DDBJ databases">
        <title>De no assembly of potato wild relative species, Solanum commersonii.</title>
        <authorList>
            <person name="Cho K."/>
        </authorList>
    </citation>
    <scope>NUCLEOTIDE SEQUENCE [LARGE SCALE GENOMIC DNA]</scope>
    <source>
        <strain evidence="2">LZ3.2</strain>
        <tissue evidence="2">Leaf</tissue>
    </source>
</reference>
<gene>
    <name evidence="2" type="ORF">H5410_028082</name>
</gene>
<proteinExistence type="predicted"/>
<keyword evidence="1" id="KW-1133">Transmembrane helix</keyword>
<evidence type="ECO:0000313" key="3">
    <source>
        <dbReference type="Proteomes" id="UP000824120"/>
    </source>
</evidence>
<keyword evidence="1" id="KW-0812">Transmembrane</keyword>
<protein>
    <submittedName>
        <fullName evidence="2">Uncharacterized protein</fullName>
    </submittedName>
</protein>
<comment type="caution">
    <text evidence="2">The sequence shown here is derived from an EMBL/GenBank/DDBJ whole genome shotgun (WGS) entry which is preliminary data.</text>
</comment>
<organism evidence="2 3">
    <name type="scientific">Solanum commersonii</name>
    <name type="common">Commerson's wild potato</name>
    <name type="synonym">Commerson's nightshade</name>
    <dbReference type="NCBI Taxonomy" id="4109"/>
    <lineage>
        <taxon>Eukaryota</taxon>
        <taxon>Viridiplantae</taxon>
        <taxon>Streptophyta</taxon>
        <taxon>Embryophyta</taxon>
        <taxon>Tracheophyta</taxon>
        <taxon>Spermatophyta</taxon>
        <taxon>Magnoliopsida</taxon>
        <taxon>eudicotyledons</taxon>
        <taxon>Gunneridae</taxon>
        <taxon>Pentapetalae</taxon>
        <taxon>asterids</taxon>
        <taxon>lamiids</taxon>
        <taxon>Solanales</taxon>
        <taxon>Solanaceae</taxon>
        <taxon>Solanoideae</taxon>
        <taxon>Solaneae</taxon>
        <taxon>Solanum</taxon>
    </lineage>
</organism>
<keyword evidence="3" id="KW-1185">Reference proteome</keyword>
<dbReference type="EMBL" id="JACXVP010000005">
    <property type="protein sequence ID" value="KAG5606590.1"/>
    <property type="molecule type" value="Genomic_DNA"/>
</dbReference>
<dbReference type="Proteomes" id="UP000824120">
    <property type="component" value="Chromosome 5"/>
</dbReference>
<feature type="transmembrane region" description="Helical" evidence="1">
    <location>
        <begin position="62"/>
        <end position="82"/>
    </location>
</feature>
<evidence type="ECO:0000313" key="2">
    <source>
        <dbReference type="EMBL" id="KAG5606590.1"/>
    </source>
</evidence>
<sequence>MTLDRKEWRSRIKVEACVVVVAFLLRFLPVVPIVLCVYGFHFSHRPIEATASLRLINYYLSFGWYALCIVFLAFNLVLVYLVRVFLNVPLYLHEVVRQGDTLPSPDPT</sequence>
<evidence type="ECO:0000256" key="1">
    <source>
        <dbReference type="SAM" id="Phobius"/>
    </source>
</evidence>
<dbReference type="AlphaFoldDB" id="A0A9J5Z6F7"/>